<dbReference type="InterPro" id="IPR026341">
    <property type="entry name" value="T9SS_type_B"/>
</dbReference>
<dbReference type="OrthoDB" id="9765926at2"/>
<gene>
    <name evidence="2" type="ORF">SAMN04487911_1235</name>
</gene>
<protein>
    <submittedName>
        <fullName evidence="2">Gliding motility-associated C-terminal domain-containing protein</fullName>
    </submittedName>
</protein>
<name>A0A1M6JT60_9FLAO</name>
<dbReference type="Proteomes" id="UP000184231">
    <property type="component" value="Unassembled WGS sequence"/>
</dbReference>
<reference evidence="2 3" key="1">
    <citation type="submission" date="2016-11" db="EMBL/GenBank/DDBJ databases">
        <authorList>
            <person name="Jaros S."/>
            <person name="Januszkiewicz K."/>
            <person name="Wedrychowicz H."/>
        </authorList>
    </citation>
    <scope>NUCLEOTIDE SEQUENCE [LARGE SCALE GENOMIC DNA]</scope>
    <source>
        <strain evidence="2 3">CGMCC 1.8863</strain>
    </source>
</reference>
<dbReference type="STRING" id="558155.SAMN04487911_1235"/>
<dbReference type="Pfam" id="PF13585">
    <property type="entry name" value="CHU_C"/>
    <property type="match status" value="1"/>
</dbReference>
<evidence type="ECO:0000313" key="3">
    <source>
        <dbReference type="Proteomes" id="UP000184231"/>
    </source>
</evidence>
<evidence type="ECO:0000313" key="2">
    <source>
        <dbReference type="EMBL" id="SHJ49822.1"/>
    </source>
</evidence>
<sequence>MRKLVYLFILMCIVSTGNAWAQVSSDCANAVPICNNTPVNGGTDGYGADDFKEVQTSGCLEKTLSGAIESNSAWYRFKTGAPGQLGFNIGIDPEEDWDFALYKASDCGELGDPIRCNFYDNKEQNTYIGVGEDPSAVTNNVQYEQWLEVEAGEDYYLMVNNFSNVNSGFSIQFSGNVFVTNPYDALDCSIINNLLGPPIASCDTETISLDAATDDALKYSWYKDIGNGFTVLPGEIEETLKVVEAAMYRVVVETKSQNDIISDVQVAFTKAPKSFGVSDEYFCFGEIDAYNLSEKDARVLGDQSSDEVVVTYHGTPSDAFYGTNPLSKSFPLSVGEHQIFIRTTAVENSKCFDVSEEFSITVYEPLVKDFPLMVYLCEDNTNVIIGDVSPDPRYYYQWDSGETSSSISVAQGGTYTLSIFDGESDGVCENTFEIQVVASKTPRIKNIKISELQDNNSITIVPIGEGEFEFKLNNGPYQAEQVFDNVSPGLHRVTVNDPRGCGSVTETIVVVGYSKFFTPNGDGVNDLWHISGVSSLKDPVVFIYDRYGKLIKQLTKNSIGWNGTLDGHVLPATDYWFKLSYLDTNGQRSYAKYINSHFSLKR</sequence>
<accession>A0A1M6JT60</accession>
<dbReference type="NCBIfam" id="TIGR04131">
    <property type="entry name" value="Bac_Flav_CTERM"/>
    <property type="match status" value="1"/>
</dbReference>
<dbReference type="EMBL" id="FQYX01000023">
    <property type="protein sequence ID" value="SHJ49822.1"/>
    <property type="molecule type" value="Genomic_DNA"/>
</dbReference>
<dbReference type="RefSeq" id="WP_072765212.1">
    <property type="nucleotide sequence ID" value="NZ_FQYX01000023.1"/>
</dbReference>
<evidence type="ECO:0000256" key="1">
    <source>
        <dbReference type="SAM" id="SignalP"/>
    </source>
</evidence>
<feature type="chain" id="PRO_5012070598" evidence="1">
    <location>
        <begin position="22"/>
        <end position="602"/>
    </location>
</feature>
<proteinExistence type="predicted"/>
<feature type="signal peptide" evidence="1">
    <location>
        <begin position="1"/>
        <end position="21"/>
    </location>
</feature>
<organism evidence="2 3">
    <name type="scientific">Arenibacter nanhaiticus</name>
    <dbReference type="NCBI Taxonomy" id="558155"/>
    <lineage>
        <taxon>Bacteria</taxon>
        <taxon>Pseudomonadati</taxon>
        <taxon>Bacteroidota</taxon>
        <taxon>Flavobacteriia</taxon>
        <taxon>Flavobacteriales</taxon>
        <taxon>Flavobacteriaceae</taxon>
        <taxon>Arenibacter</taxon>
    </lineage>
</organism>
<keyword evidence="3" id="KW-1185">Reference proteome</keyword>
<dbReference type="Gene3D" id="2.60.120.380">
    <property type="match status" value="1"/>
</dbReference>
<dbReference type="AlphaFoldDB" id="A0A1M6JT60"/>
<keyword evidence="1" id="KW-0732">Signal</keyword>